<keyword evidence="1" id="KW-1133">Transmembrane helix</keyword>
<dbReference type="AlphaFoldDB" id="A0A1T4Y2T4"/>
<evidence type="ECO:0000313" key="3">
    <source>
        <dbReference type="Proteomes" id="UP000190460"/>
    </source>
</evidence>
<dbReference type="EMBL" id="FUYB01000031">
    <property type="protein sequence ID" value="SKA95595.1"/>
    <property type="molecule type" value="Genomic_DNA"/>
</dbReference>
<organism evidence="2 3">
    <name type="scientific">Thiothrix eikelboomii</name>
    <dbReference type="NCBI Taxonomy" id="92487"/>
    <lineage>
        <taxon>Bacteria</taxon>
        <taxon>Pseudomonadati</taxon>
        <taxon>Pseudomonadota</taxon>
        <taxon>Gammaproteobacteria</taxon>
        <taxon>Thiotrichales</taxon>
        <taxon>Thiotrichaceae</taxon>
        <taxon>Thiothrix</taxon>
    </lineage>
</organism>
<dbReference type="Proteomes" id="UP000190460">
    <property type="component" value="Unassembled WGS sequence"/>
</dbReference>
<name>A0A1T4Y2T4_9GAMM</name>
<keyword evidence="3" id="KW-1185">Reference proteome</keyword>
<keyword evidence="1" id="KW-0472">Membrane</keyword>
<dbReference type="STRING" id="92487.SAMN02745130_03801"/>
<accession>A0A1T4Y2T4</accession>
<evidence type="ECO:0000256" key="1">
    <source>
        <dbReference type="SAM" id="Phobius"/>
    </source>
</evidence>
<dbReference type="OrthoDB" id="9867653at2"/>
<sequence>MRIIEGDLAGSPVKINQDNATLEIRARLMVAKSYRLPQDISAFQILTHKNYHSFEQWLIMILLAFTGIGLLISIPMYFLAKKKRFTLRIQPKKADFFVIEGNKEDWHELKPYLS</sequence>
<feature type="transmembrane region" description="Helical" evidence="1">
    <location>
        <begin position="57"/>
        <end position="80"/>
    </location>
</feature>
<evidence type="ECO:0000313" key="2">
    <source>
        <dbReference type="EMBL" id="SKA95595.1"/>
    </source>
</evidence>
<reference evidence="2 3" key="1">
    <citation type="submission" date="2017-02" db="EMBL/GenBank/DDBJ databases">
        <authorList>
            <person name="Peterson S.W."/>
        </authorList>
    </citation>
    <scope>NUCLEOTIDE SEQUENCE [LARGE SCALE GENOMIC DNA]</scope>
    <source>
        <strain evidence="2 3">ATCC 49788</strain>
    </source>
</reference>
<gene>
    <name evidence="2" type="ORF">SAMN02745130_03801</name>
</gene>
<protein>
    <submittedName>
        <fullName evidence="2">Uncharacterized protein</fullName>
    </submittedName>
</protein>
<dbReference type="RefSeq" id="WP_078924223.1">
    <property type="nucleotide sequence ID" value="NZ_FUYB01000031.1"/>
</dbReference>
<keyword evidence="1" id="KW-0812">Transmembrane</keyword>
<proteinExistence type="predicted"/>